<comment type="caution">
    <text evidence="1">The sequence shown here is derived from an EMBL/GenBank/DDBJ whole genome shotgun (WGS) entry which is preliminary data.</text>
</comment>
<reference evidence="1" key="1">
    <citation type="submission" date="2020-06" db="EMBL/GenBank/DDBJ databases">
        <authorList>
            <person name="Li T."/>
            <person name="Hu X."/>
            <person name="Zhang T."/>
            <person name="Song X."/>
            <person name="Zhang H."/>
            <person name="Dai N."/>
            <person name="Sheng W."/>
            <person name="Hou X."/>
            <person name="Wei L."/>
        </authorList>
    </citation>
    <scope>NUCLEOTIDE SEQUENCE</scope>
    <source>
        <strain evidence="1">G02</strain>
        <tissue evidence="1">Leaf</tissue>
    </source>
</reference>
<accession>A0AAW2K5U0</accession>
<protein>
    <submittedName>
        <fullName evidence="1">Uncharacterized protein</fullName>
    </submittedName>
</protein>
<proteinExistence type="predicted"/>
<reference evidence="1" key="2">
    <citation type="journal article" date="2024" name="Plant">
        <title>Genomic evolution and insights into agronomic trait innovations of Sesamum species.</title>
        <authorList>
            <person name="Miao H."/>
            <person name="Wang L."/>
            <person name="Qu L."/>
            <person name="Liu H."/>
            <person name="Sun Y."/>
            <person name="Le M."/>
            <person name="Wang Q."/>
            <person name="Wei S."/>
            <person name="Zheng Y."/>
            <person name="Lin W."/>
            <person name="Duan Y."/>
            <person name="Cao H."/>
            <person name="Xiong S."/>
            <person name="Wang X."/>
            <person name="Wei L."/>
            <person name="Li C."/>
            <person name="Ma Q."/>
            <person name="Ju M."/>
            <person name="Zhao R."/>
            <person name="Li G."/>
            <person name="Mu C."/>
            <person name="Tian Q."/>
            <person name="Mei H."/>
            <person name="Zhang T."/>
            <person name="Gao T."/>
            <person name="Zhang H."/>
        </authorList>
    </citation>
    <scope>NUCLEOTIDE SEQUENCE</scope>
    <source>
        <strain evidence="1">G02</strain>
    </source>
</reference>
<gene>
    <name evidence="1" type="ORF">Sradi_6446100</name>
</gene>
<dbReference type="AlphaFoldDB" id="A0AAW2K5U0"/>
<sequence length="83" mass="9708">MRWTRGTFSQITLDLPANSDRFEPTDRLLRVRPTFLWYLHLNEPTCVVGEHKQLYRLTVADLLMLTEEQDLSVNRGMIGFNGI</sequence>
<dbReference type="EMBL" id="JACGWJ010000030">
    <property type="protein sequence ID" value="KAL0301693.1"/>
    <property type="molecule type" value="Genomic_DNA"/>
</dbReference>
<name>A0AAW2K5U0_SESRA</name>
<organism evidence="1">
    <name type="scientific">Sesamum radiatum</name>
    <name type="common">Black benniseed</name>
    <dbReference type="NCBI Taxonomy" id="300843"/>
    <lineage>
        <taxon>Eukaryota</taxon>
        <taxon>Viridiplantae</taxon>
        <taxon>Streptophyta</taxon>
        <taxon>Embryophyta</taxon>
        <taxon>Tracheophyta</taxon>
        <taxon>Spermatophyta</taxon>
        <taxon>Magnoliopsida</taxon>
        <taxon>eudicotyledons</taxon>
        <taxon>Gunneridae</taxon>
        <taxon>Pentapetalae</taxon>
        <taxon>asterids</taxon>
        <taxon>lamiids</taxon>
        <taxon>Lamiales</taxon>
        <taxon>Pedaliaceae</taxon>
        <taxon>Sesamum</taxon>
    </lineage>
</organism>
<evidence type="ECO:0000313" key="1">
    <source>
        <dbReference type="EMBL" id="KAL0301693.1"/>
    </source>
</evidence>